<sequence length="276" mass="33515">MKKLYIKILLSLFTIHSFGQVEHDTLSEPSSDHSNIEEDEDYDEDEEIEKVINVLPYTEDKTDSIVINKFKTDYKKKYKSDEQFDYTEHVRKKSAWQRFKDWLNKKLDELFKPLNVQTNTSRHLDDLYRIASVFVIILLLFYIIRAFIQKDMYWLFKKKGRKIDVPVDDIELNLTTVNFPALLEKTINEKQYRLSIRYYYLWLLQRLQDQQQIVWNIEKTNADYLNEIKDTKLKEDFTYLSYIYNNIWYGEFEITETEFKQAQKSFDALLKQSYNE</sequence>
<organism evidence="2 3">
    <name type="scientific">Myroides marinus</name>
    <dbReference type="NCBI Taxonomy" id="703342"/>
    <lineage>
        <taxon>Bacteria</taxon>
        <taxon>Pseudomonadati</taxon>
        <taxon>Bacteroidota</taxon>
        <taxon>Flavobacteriia</taxon>
        <taxon>Flavobacteriales</taxon>
        <taxon>Flavobacteriaceae</taxon>
        <taxon>Myroides</taxon>
    </lineage>
</organism>
<keyword evidence="3" id="KW-1185">Reference proteome</keyword>
<proteinExistence type="predicted"/>
<accession>A0A163ZJF6</accession>
<feature type="transmembrane region" description="Helical" evidence="1">
    <location>
        <begin position="127"/>
        <end position="148"/>
    </location>
</feature>
<dbReference type="AlphaFoldDB" id="A0A163ZJF6"/>
<protein>
    <recommendedName>
        <fullName evidence="4">DUF4129 domain-containing protein</fullName>
    </recommendedName>
</protein>
<dbReference type="RefSeq" id="WP_038986432.1">
    <property type="nucleotide sequence ID" value="NZ_JACAJR010000021.1"/>
</dbReference>
<keyword evidence="1" id="KW-0812">Transmembrane</keyword>
<evidence type="ECO:0000313" key="2">
    <source>
        <dbReference type="EMBL" id="KZE81878.1"/>
    </source>
</evidence>
<keyword evidence="1" id="KW-1133">Transmembrane helix</keyword>
<dbReference type="OrthoDB" id="5491447at2"/>
<reference evidence="2 3" key="1">
    <citation type="submission" date="2016-01" db="EMBL/GenBank/DDBJ databases">
        <title>Whole genome sequencing of Myroides marinus L41.</title>
        <authorList>
            <person name="Hong K.W."/>
        </authorList>
    </citation>
    <scope>NUCLEOTIDE SEQUENCE [LARGE SCALE GENOMIC DNA]</scope>
    <source>
        <strain evidence="2 3">L41</strain>
    </source>
</reference>
<gene>
    <name evidence="2" type="ORF">AV926_00800</name>
</gene>
<name>A0A163ZJF6_9FLAO</name>
<keyword evidence="1" id="KW-0472">Membrane</keyword>
<evidence type="ECO:0008006" key="4">
    <source>
        <dbReference type="Google" id="ProtNLM"/>
    </source>
</evidence>
<evidence type="ECO:0000313" key="3">
    <source>
        <dbReference type="Proteomes" id="UP000076630"/>
    </source>
</evidence>
<dbReference type="Proteomes" id="UP000076630">
    <property type="component" value="Unassembled WGS sequence"/>
</dbReference>
<dbReference type="EMBL" id="LQNU01000050">
    <property type="protein sequence ID" value="KZE81878.1"/>
    <property type="molecule type" value="Genomic_DNA"/>
</dbReference>
<evidence type="ECO:0000256" key="1">
    <source>
        <dbReference type="SAM" id="Phobius"/>
    </source>
</evidence>
<comment type="caution">
    <text evidence="2">The sequence shown here is derived from an EMBL/GenBank/DDBJ whole genome shotgun (WGS) entry which is preliminary data.</text>
</comment>